<accession>A0A0G0IHN4</accession>
<evidence type="ECO:0000313" key="2">
    <source>
        <dbReference type="EMBL" id="KKQ50535.1"/>
    </source>
</evidence>
<dbReference type="InterPro" id="IPR024439">
    <property type="entry name" value="RNHCP"/>
</dbReference>
<sequence>MRNFIKKKENFKCENCGFEVSGDGYTDHCPKCLWGKHVDEEIPGDRASECGGLMKAVESTYVSGRYKIHYRCGKCRHEFWVREGEDDDRTLLMELMVK</sequence>
<dbReference type="AlphaFoldDB" id="A0A0G0IHN4"/>
<reference evidence="2 3" key="1">
    <citation type="journal article" date="2015" name="Nature">
        <title>rRNA introns, odd ribosomes, and small enigmatic genomes across a large radiation of phyla.</title>
        <authorList>
            <person name="Brown C.T."/>
            <person name="Hug L.A."/>
            <person name="Thomas B.C."/>
            <person name="Sharon I."/>
            <person name="Castelle C.J."/>
            <person name="Singh A."/>
            <person name="Wilkins M.J."/>
            <person name="Williams K.H."/>
            <person name="Banfield J.F."/>
        </authorList>
    </citation>
    <scope>NUCLEOTIDE SEQUENCE [LARGE SCALE GENOMIC DNA]</scope>
</reference>
<dbReference type="Proteomes" id="UP000034231">
    <property type="component" value="Unassembled WGS sequence"/>
</dbReference>
<dbReference type="SUPFAM" id="SSF57802">
    <property type="entry name" value="Rubredoxin-like"/>
    <property type="match status" value="1"/>
</dbReference>
<evidence type="ECO:0000259" key="1">
    <source>
        <dbReference type="Pfam" id="PF12647"/>
    </source>
</evidence>
<dbReference type="Pfam" id="PF12647">
    <property type="entry name" value="RNHCP"/>
    <property type="match status" value="1"/>
</dbReference>
<feature type="domain" description="RNHCP" evidence="1">
    <location>
        <begin position="9"/>
        <end position="93"/>
    </location>
</feature>
<gene>
    <name evidence="2" type="ORF">US68_C0004G0017</name>
</gene>
<evidence type="ECO:0000313" key="3">
    <source>
        <dbReference type="Proteomes" id="UP000034231"/>
    </source>
</evidence>
<protein>
    <recommendedName>
        <fullName evidence="1">RNHCP domain-containing protein</fullName>
    </recommendedName>
</protein>
<name>A0A0G0IHN4_9BACT</name>
<comment type="caution">
    <text evidence="2">The sequence shown here is derived from an EMBL/GenBank/DDBJ whole genome shotgun (WGS) entry which is preliminary data.</text>
</comment>
<organism evidence="2 3">
    <name type="scientific">Candidatus Shapirobacteria bacterium GW2011_GWE1_38_10</name>
    <dbReference type="NCBI Taxonomy" id="1618488"/>
    <lineage>
        <taxon>Bacteria</taxon>
        <taxon>Candidatus Shapironibacteriota</taxon>
    </lineage>
</organism>
<proteinExistence type="predicted"/>
<dbReference type="EMBL" id="LBTX01000004">
    <property type="protein sequence ID" value="KKQ50535.1"/>
    <property type="molecule type" value="Genomic_DNA"/>
</dbReference>